<feature type="signal peptide" evidence="1">
    <location>
        <begin position="1"/>
        <end position="23"/>
    </location>
</feature>
<dbReference type="GO" id="GO:0005615">
    <property type="term" value="C:extracellular space"/>
    <property type="evidence" value="ECO:0007669"/>
    <property type="project" value="TreeGrafter"/>
</dbReference>
<gene>
    <name evidence="3" type="ORF">SAMN06297229_1318</name>
</gene>
<evidence type="ECO:0000256" key="1">
    <source>
        <dbReference type="SAM" id="SignalP"/>
    </source>
</evidence>
<dbReference type="InterPro" id="IPR036378">
    <property type="entry name" value="FAS1_dom_sf"/>
</dbReference>
<feature type="domain" description="FAS1" evidence="2">
    <location>
        <begin position="29"/>
        <end position="161"/>
    </location>
</feature>
<dbReference type="SMART" id="SM00554">
    <property type="entry name" value="FAS1"/>
    <property type="match status" value="1"/>
</dbReference>
<protein>
    <submittedName>
        <fullName evidence="3">Uncaracterized surface protein containing fasciclin (FAS1) repeats</fullName>
    </submittedName>
</protein>
<dbReference type="InterPro" id="IPR050904">
    <property type="entry name" value="Adhesion/Biosynth-related"/>
</dbReference>
<keyword evidence="4" id="KW-1185">Reference proteome</keyword>
<evidence type="ECO:0000259" key="2">
    <source>
        <dbReference type="PROSITE" id="PS50213"/>
    </source>
</evidence>
<organism evidence="3 4">
    <name type="scientific">Pseudidiomarina planktonica</name>
    <dbReference type="NCBI Taxonomy" id="1323738"/>
    <lineage>
        <taxon>Bacteria</taxon>
        <taxon>Pseudomonadati</taxon>
        <taxon>Pseudomonadota</taxon>
        <taxon>Gammaproteobacteria</taxon>
        <taxon>Alteromonadales</taxon>
        <taxon>Idiomarinaceae</taxon>
        <taxon>Pseudidiomarina</taxon>
    </lineage>
</organism>
<name>A0A1Y6ETU4_9GAMM</name>
<dbReference type="EMBL" id="FXWH01000001">
    <property type="protein sequence ID" value="SMQ65639.1"/>
    <property type="molecule type" value="Genomic_DNA"/>
</dbReference>
<feature type="chain" id="PRO_5013277857" evidence="1">
    <location>
        <begin position="24"/>
        <end position="167"/>
    </location>
</feature>
<dbReference type="PANTHER" id="PTHR10900:SF77">
    <property type="entry name" value="FI19380P1"/>
    <property type="match status" value="1"/>
</dbReference>
<keyword evidence="1" id="KW-0732">Signal</keyword>
<proteinExistence type="predicted"/>
<dbReference type="Gene3D" id="2.30.180.10">
    <property type="entry name" value="FAS1 domain"/>
    <property type="match status" value="1"/>
</dbReference>
<dbReference type="Proteomes" id="UP000194450">
    <property type="component" value="Unassembled WGS sequence"/>
</dbReference>
<sequence>MLRSAKMLLTSVFVLVFSASALANHHGEKKDIITIASGDSQFSTLVAAVKAADLVETLQGDGPYTVFAPTNAAFEKLPAGTVENLLKPENKAQLQAVLTYHVLGQKVMSKDIAGKQLDAETVQGSAVAIDARDGVMVGNATVTKADIKASNGVIHVIDTVLLPPSAM</sequence>
<dbReference type="FunFam" id="2.30.180.10:FF:000019">
    <property type="entry name" value="Cell surface lipoprotein"/>
    <property type="match status" value="1"/>
</dbReference>
<dbReference type="Pfam" id="PF02469">
    <property type="entry name" value="Fasciclin"/>
    <property type="match status" value="1"/>
</dbReference>
<dbReference type="SUPFAM" id="SSF82153">
    <property type="entry name" value="FAS1 domain"/>
    <property type="match status" value="1"/>
</dbReference>
<accession>A0A1Y6ETU4</accession>
<evidence type="ECO:0000313" key="4">
    <source>
        <dbReference type="Proteomes" id="UP000194450"/>
    </source>
</evidence>
<reference evidence="4" key="1">
    <citation type="submission" date="2017-04" db="EMBL/GenBank/DDBJ databases">
        <authorList>
            <person name="Varghese N."/>
            <person name="Submissions S."/>
        </authorList>
    </citation>
    <scope>NUCLEOTIDE SEQUENCE [LARGE SCALE GENOMIC DNA]</scope>
</reference>
<dbReference type="PANTHER" id="PTHR10900">
    <property type="entry name" value="PERIOSTIN-RELATED"/>
    <property type="match status" value="1"/>
</dbReference>
<evidence type="ECO:0000313" key="3">
    <source>
        <dbReference type="EMBL" id="SMQ65639.1"/>
    </source>
</evidence>
<dbReference type="RefSeq" id="WP_086434408.1">
    <property type="nucleotide sequence ID" value="NZ_FXWH01000001.1"/>
</dbReference>
<dbReference type="PROSITE" id="PS50213">
    <property type="entry name" value="FAS1"/>
    <property type="match status" value="1"/>
</dbReference>
<dbReference type="InterPro" id="IPR000782">
    <property type="entry name" value="FAS1_domain"/>
</dbReference>
<dbReference type="OrthoDB" id="9800666at2"/>
<dbReference type="AlphaFoldDB" id="A0A1Y6ETU4"/>